<reference evidence="3" key="2">
    <citation type="submission" date="2021-01" db="EMBL/GenBank/DDBJ databases">
        <authorList>
            <person name="Lovell J.T."/>
            <person name="Bentley N."/>
            <person name="Bhattarai G."/>
            <person name="Jenkins J.W."/>
            <person name="Sreedasyam A."/>
            <person name="Alarcon Y."/>
            <person name="Bock C."/>
            <person name="Boston L."/>
            <person name="Carlson J."/>
            <person name="Cervantes K."/>
            <person name="Clermont K."/>
            <person name="Krom N."/>
            <person name="Kubenka K."/>
            <person name="Mamidi S."/>
            <person name="Mattison C."/>
            <person name="Monteros M."/>
            <person name="Pisani C."/>
            <person name="Plott C."/>
            <person name="Rajasekar S."/>
            <person name="Rhein H.S."/>
            <person name="Rohla C."/>
            <person name="Song M."/>
            <person name="Hilaire R.S."/>
            <person name="Shu S."/>
            <person name="Wells L."/>
            <person name="Wang X."/>
            <person name="Webber J."/>
            <person name="Heerema R.J."/>
            <person name="Klein P."/>
            <person name="Conner P."/>
            <person name="Grauke L."/>
            <person name="Grimwood J."/>
            <person name="Schmutz J."/>
            <person name="Randall J.J."/>
        </authorList>
    </citation>
    <scope>NUCLEOTIDE SEQUENCE</scope>
    <source>
        <tissue evidence="3">Leaf</tissue>
    </source>
</reference>
<evidence type="ECO:0000256" key="1">
    <source>
        <dbReference type="SAM" id="SignalP"/>
    </source>
</evidence>
<protein>
    <submittedName>
        <fullName evidence="2">Uncharacterized protein</fullName>
    </submittedName>
</protein>
<keyword evidence="1" id="KW-0732">Signal</keyword>
<gene>
    <name evidence="2" type="ORF">CIPAW_11G163400</name>
    <name evidence="3" type="ORF">I3842_11G161600</name>
</gene>
<dbReference type="Proteomes" id="UP000811609">
    <property type="component" value="Chromosome 11"/>
</dbReference>
<dbReference type="OrthoDB" id="1413556at2759"/>
<dbReference type="EMBL" id="CM031835">
    <property type="protein sequence ID" value="KAG6689181.1"/>
    <property type="molecule type" value="Genomic_DNA"/>
</dbReference>
<evidence type="ECO:0000313" key="3">
    <source>
        <dbReference type="EMBL" id="KAG6689181.1"/>
    </source>
</evidence>
<accession>A0A8T1P735</accession>
<comment type="caution">
    <text evidence="2">The sequence shown here is derived from an EMBL/GenBank/DDBJ whole genome shotgun (WGS) entry which is preliminary data.</text>
</comment>
<dbReference type="Proteomes" id="UP000811246">
    <property type="component" value="Chromosome 11"/>
</dbReference>
<feature type="signal peptide" evidence="1">
    <location>
        <begin position="1"/>
        <end position="25"/>
    </location>
</feature>
<reference evidence="2" key="1">
    <citation type="submission" date="2020-12" db="EMBL/GenBank/DDBJ databases">
        <title>WGS assembly of Carya illinoinensis cv. Pawnee.</title>
        <authorList>
            <person name="Platts A."/>
            <person name="Shu S."/>
            <person name="Wright S."/>
            <person name="Barry K."/>
            <person name="Edger P."/>
            <person name="Pires J.C."/>
            <person name="Schmutz J."/>
        </authorList>
    </citation>
    <scope>NUCLEOTIDE SEQUENCE</scope>
    <source>
        <tissue evidence="2">Leaf</tissue>
    </source>
</reference>
<keyword evidence="4" id="KW-1185">Reference proteome</keyword>
<feature type="chain" id="PRO_5035724517" evidence="1">
    <location>
        <begin position="26"/>
        <end position="90"/>
    </location>
</feature>
<proteinExistence type="predicted"/>
<dbReference type="EMBL" id="CM031819">
    <property type="protein sequence ID" value="KAG6637213.1"/>
    <property type="molecule type" value="Genomic_DNA"/>
</dbReference>
<evidence type="ECO:0000313" key="2">
    <source>
        <dbReference type="EMBL" id="KAG6637213.1"/>
    </source>
</evidence>
<evidence type="ECO:0000313" key="4">
    <source>
        <dbReference type="Proteomes" id="UP000811609"/>
    </source>
</evidence>
<organism evidence="2 4">
    <name type="scientific">Carya illinoinensis</name>
    <name type="common">Pecan</name>
    <dbReference type="NCBI Taxonomy" id="32201"/>
    <lineage>
        <taxon>Eukaryota</taxon>
        <taxon>Viridiplantae</taxon>
        <taxon>Streptophyta</taxon>
        <taxon>Embryophyta</taxon>
        <taxon>Tracheophyta</taxon>
        <taxon>Spermatophyta</taxon>
        <taxon>Magnoliopsida</taxon>
        <taxon>eudicotyledons</taxon>
        <taxon>Gunneridae</taxon>
        <taxon>Pentapetalae</taxon>
        <taxon>rosids</taxon>
        <taxon>fabids</taxon>
        <taxon>Fagales</taxon>
        <taxon>Juglandaceae</taxon>
        <taxon>Carya</taxon>
    </lineage>
</organism>
<sequence>MEAWKKSWFCLLLILLFASFLCIEGRHNTEPLKDAKEIVPRVFVSEKISHKEFMESARKVLKESIRRQEILESLYVPNRISPGGPDPHHH</sequence>
<dbReference type="AlphaFoldDB" id="A0A8T1P735"/>
<name>A0A8T1P735_CARIL</name>